<evidence type="ECO:0008006" key="3">
    <source>
        <dbReference type="Google" id="ProtNLM"/>
    </source>
</evidence>
<dbReference type="AlphaFoldDB" id="A0A495D405"/>
<dbReference type="EMBL" id="RBIM01000007">
    <property type="protein sequence ID" value="RKQ95251.1"/>
    <property type="molecule type" value="Genomic_DNA"/>
</dbReference>
<evidence type="ECO:0000313" key="1">
    <source>
        <dbReference type="EMBL" id="RKQ95251.1"/>
    </source>
</evidence>
<proteinExistence type="predicted"/>
<comment type="caution">
    <text evidence="1">The sequence shown here is derived from an EMBL/GenBank/DDBJ whole genome shotgun (WGS) entry which is preliminary data.</text>
</comment>
<protein>
    <recommendedName>
        <fullName evidence="3">Tail tube GTA-gp10-like protein</fullName>
    </recommendedName>
</protein>
<dbReference type="RefSeq" id="WP_233350795.1">
    <property type="nucleotide sequence ID" value="NZ_RBIM01000007.1"/>
</dbReference>
<sequence length="89" mass="9068">MANPQRGEVELLAGEMRLTLCLTLGALAEIEALNRDGGPLNADRLLRLVEILARGGGSAITLEALKAAPLSLTQAADAVAACLAAGMEA</sequence>
<name>A0A495D405_9PROT</name>
<reference evidence="1 2" key="1">
    <citation type="submission" date="2018-10" db="EMBL/GenBank/DDBJ databases">
        <title>Genomic Encyclopedia of Type Strains, Phase IV (KMG-IV): sequencing the most valuable type-strain genomes for metagenomic binning, comparative biology and taxonomic classification.</title>
        <authorList>
            <person name="Goeker M."/>
        </authorList>
    </citation>
    <scope>NUCLEOTIDE SEQUENCE [LARGE SCALE GENOMIC DNA]</scope>
    <source>
        <strain evidence="1 2">DSM 4734</strain>
    </source>
</reference>
<gene>
    <name evidence="1" type="ORF">C7435_2940</name>
</gene>
<accession>A0A495D405</accession>
<evidence type="ECO:0000313" key="2">
    <source>
        <dbReference type="Proteomes" id="UP000273675"/>
    </source>
</evidence>
<organism evidence="1 2">
    <name type="scientific">Maricaulis maris</name>
    <dbReference type="NCBI Taxonomy" id="74318"/>
    <lineage>
        <taxon>Bacteria</taxon>
        <taxon>Pseudomonadati</taxon>
        <taxon>Pseudomonadota</taxon>
        <taxon>Alphaproteobacteria</taxon>
        <taxon>Maricaulales</taxon>
        <taxon>Maricaulaceae</taxon>
        <taxon>Maricaulis</taxon>
    </lineage>
</organism>
<dbReference type="Proteomes" id="UP000273675">
    <property type="component" value="Unassembled WGS sequence"/>
</dbReference>